<accession>A0A7J3X6L0</accession>
<dbReference type="Gene3D" id="3.30.1050.10">
    <property type="entry name" value="SCP2 sterol-binding domain"/>
    <property type="match status" value="1"/>
</dbReference>
<dbReference type="SUPFAM" id="SSF55718">
    <property type="entry name" value="SCP-like"/>
    <property type="match status" value="1"/>
</dbReference>
<sequence length="46" mass="5332">MRVSMSSSVFIDIIDKKTNPIKEYQLGRINVKGSMSDLLKMRKLLF</sequence>
<dbReference type="Pfam" id="PF02036">
    <property type="entry name" value="SCP2"/>
    <property type="match status" value="1"/>
</dbReference>
<dbReference type="EMBL" id="DRZM01000115">
    <property type="protein sequence ID" value="HHP04849.1"/>
    <property type="molecule type" value="Genomic_DNA"/>
</dbReference>
<gene>
    <name evidence="2" type="ORF">ENM88_03755</name>
</gene>
<reference evidence="2" key="1">
    <citation type="journal article" date="2020" name="mSystems">
        <title>Genome- and Community-Level Interaction Insights into Carbon Utilization and Element Cycling Functions of Hydrothermarchaeota in Hydrothermal Sediment.</title>
        <authorList>
            <person name="Zhou Z."/>
            <person name="Liu Y."/>
            <person name="Xu W."/>
            <person name="Pan J."/>
            <person name="Luo Z.H."/>
            <person name="Li M."/>
        </authorList>
    </citation>
    <scope>NUCLEOTIDE SEQUENCE [LARGE SCALE GENOMIC DNA]</scope>
    <source>
        <strain evidence="2">SpSt-1125</strain>
    </source>
</reference>
<protein>
    <recommendedName>
        <fullName evidence="1">SCP2 domain-containing protein</fullName>
    </recommendedName>
</protein>
<organism evidence="2">
    <name type="scientific">Thermofilum pendens</name>
    <dbReference type="NCBI Taxonomy" id="2269"/>
    <lineage>
        <taxon>Archaea</taxon>
        <taxon>Thermoproteota</taxon>
        <taxon>Thermoprotei</taxon>
        <taxon>Thermofilales</taxon>
        <taxon>Thermofilaceae</taxon>
        <taxon>Thermofilum</taxon>
    </lineage>
</organism>
<comment type="caution">
    <text evidence="2">The sequence shown here is derived from an EMBL/GenBank/DDBJ whole genome shotgun (WGS) entry which is preliminary data.</text>
</comment>
<dbReference type="InterPro" id="IPR036527">
    <property type="entry name" value="SCP2_sterol-bd_dom_sf"/>
</dbReference>
<feature type="domain" description="SCP2" evidence="1">
    <location>
        <begin position="2"/>
        <end position="45"/>
    </location>
</feature>
<proteinExistence type="predicted"/>
<evidence type="ECO:0000259" key="1">
    <source>
        <dbReference type="Pfam" id="PF02036"/>
    </source>
</evidence>
<evidence type="ECO:0000313" key="2">
    <source>
        <dbReference type="EMBL" id="HHP04849.1"/>
    </source>
</evidence>
<dbReference type="AlphaFoldDB" id="A0A7J3X6L0"/>
<dbReference type="InterPro" id="IPR003033">
    <property type="entry name" value="SCP2_sterol-bd_dom"/>
</dbReference>
<name>A0A7J3X6L0_THEPE</name>